<feature type="non-terminal residue" evidence="2">
    <location>
        <position position="1"/>
    </location>
</feature>
<dbReference type="GeneID" id="36332446"/>
<protein>
    <submittedName>
        <fullName evidence="2">Uncharacterized protein</fullName>
    </submittedName>
</protein>
<evidence type="ECO:0000256" key="1">
    <source>
        <dbReference type="SAM" id="MobiDB-lite"/>
    </source>
</evidence>
<dbReference type="AlphaFoldDB" id="A0A1X6MJQ1"/>
<feature type="compositionally biased region" description="Polar residues" evidence="1">
    <location>
        <begin position="57"/>
        <end position="88"/>
    </location>
</feature>
<dbReference type="RefSeq" id="XP_024333260.1">
    <property type="nucleotide sequence ID" value="XM_024487497.1"/>
</dbReference>
<proteinExistence type="predicted"/>
<dbReference type="Proteomes" id="UP000194127">
    <property type="component" value="Unassembled WGS sequence"/>
</dbReference>
<dbReference type="EMBL" id="KZ110613">
    <property type="protein sequence ID" value="OSX56466.1"/>
    <property type="molecule type" value="Genomic_DNA"/>
</dbReference>
<keyword evidence="3" id="KW-1185">Reference proteome</keyword>
<reference evidence="2 3" key="1">
    <citation type="submission" date="2017-04" db="EMBL/GenBank/DDBJ databases">
        <title>Genome Sequence of the Model Brown-Rot Fungus Postia placenta SB12.</title>
        <authorList>
            <consortium name="DOE Joint Genome Institute"/>
            <person name="Gaskell J."/>
            <person name="Kersten P."/>
            <person name="Larrondo L.F."/>
            <person name="Canessa P."/>
            <person name="Martinez D."/>
            <person name="Hibbett D."/>
            <person name="Schmoll M."/>
            <person name="Kubicek C.P."/>
            <person name="Martinez A.T."/>
            <person name="Yadav J."/>
            <person name="Master E."/>
            <person name="Magnuson J.K."/>
            <person name="James T."/>
            <person name="Yaver D."/>
            <person name="Berka R."/>
            <person name="Labutti K."/>
            <person name="Lipzen A."/>
            <person name="Aerts A."/>
            <person name="Barry K."/>
            <person name="Henrissat B."/>
            <person name="Blanchette R."/>
            <person name="Grigoriev I."/>
            <person name="Cullen D."/>
        </authorList>
    </citation>
    <scope>NUCLEOTIDE SEQUENCE [LARGE SCALE GENOMIC DNA]</scope>
    <source>
        <strain evidence="2 3">MAD-698-R-SB12</strain>
    </source>
</reference>
<evidence type="ECO:0000313" key="3">
    <source>
        <dbReference type="Proteomes" id="UP000194127"/>
    </source>
</evidence>
<accession>A0A1X6MJQ1</accession>
<gene>
    <name evidence="2" type="ORF">POSPLADRAFT_1160078</name>
</gene>
<name>A0A1X6MJQ1_9APHY</name>
<sequence length="107" mass="11347">GAKVGHMMYSNLHQLLDINFSAPNPWLQVQLVLSMSGSLVWQCSRWLQPHPGERVGSDSSGNILRHSGSQQSVDSDGMCTGSSDTASGGLQAAPRALLGSTPPSRLM</sequence>
<organism evidence="2 3">
    <name type="scientific">Postia placenta MAD-698-R-SB12</name>
    <dbReference type="NCBI Taxonomy" id="670580"/>
    <lineage>
        <taxon>Eukaryota</taxon>
        <taxon>Fungi</taxon>
        <taxon>Dikarya</taxon>
        <taxon>Basidiomycota</taxon>
        <taxon>Agaricomycotina</taxon>
        <taxon>Agaricomycetes</taxon>
        <taxon>Polyporales</taxon>
        <taxon>Adustoporiaceae</taxon>
        <taxon>Rhodonia</taxon>
    </lineage>
</organism>
<evidence type="ECO:0000313" key="2">
    <source>
        <dbReference type="EMBL" id="OSX56466.1"/>
    </source>
</evidence>
<feature type="region of interest" description="Disordered" evidence="1">
    <location>
        <begin position="51"/>
        <end position="107"/>
    </location>
</feature>